<organism evidence="2 3">
    <name type="scientific">Strongylus vulgaris</name>
    <name type="common">Blood worm</name>
    <dbReference type="NCBI Taxonomy" id="40348"/>
    <lineage>
        <taxon>Eukaryota</taxon>
        <taxon>Metazoa</taxon>
        <taxon>Ecdysozoa</taxon>
        <taxon>Nematoda</taxon>
        <taxon>Chromadorea</taxon>
        <taxon>Rhabditida</taxon>
        <taxon>Rhabditina</taxon>
        <taxon>Rhabditomorpha</taxon>
        <taxon>Strongyloidea</taxon>
        <taxon>Strongylidae</taxon>
        <taxon>Strongylus</taxon>
    </lineage>
</organism>
<dbReference type="InterPro" id="IPR011935">
    <property type="entry name" value="CHP02231"/>
</dbReference>
<accession>A0A3P7LL62</accession>
<dbReference type="NCBIfam" id="TIGR02231">
    <property type="entry name" value="mucoidy inhibitor MuiA family protein"/>
    <property type="match status" value="1"/>
</dbReference>
<evidence type="ECO:0000313" key="3">
    <source>
        <dbReference type="Proteomes" id="UP000270094"/>
    </source>
</evidence>
<feature type="domain" description="DUF4139" evidence="1">
    <location>
        <begin position="50"/>
        <end position="409"/>
    </location>
</feature>
<dbReference type="PANTHER" id="PTHR31005:SF8">
    <property type="entry name" value="DUF4139 DOMAIN-CONTAINING PROTEIN"/>
    <property type="match status" value="1"/>
</dbReference>
<gene>
    <name evidence="2" type="ORF">SVUK_LOCUS14870</name>
</gene>
<sequence length="419" mass="45669">MQNAALQQVSIYKSQISTNKIQSNSIEKFLYNSRSIIIALESEKGGLVKLEVTYQVHGACWRPSYDVRVETSGKQSLKITYFGNISQSTTEDWMNASLVLSTAQPCLGGQIPELGVLDAIFYRPPPPPQPIRMMKAGAFSARTASQMSSNAMESVCMEAAPLYAPMAPAIAVAAPAEQHALSTEFMIARPAAIPSDGAEHKVTIGIVDVSPQLVHECVPSKNTSAFLTASAVNNSQLPFLSGDASVYLNNSFVSKRSSVWWLLSVVPFQTLLKDVSPGERFSCSLGVDPALRIEYKPVKKYHEQLGLINKTSSTVYEQVIVVKNSRNDVVLLTIKQQIPRSTDEKIKVRLLAPNVPASEDTSNVSDLTTAAELPKEGPKMSGSNLHWTISVPGGKSSELHVKWAVDHPKDETVEFVESH</sequence>
<evidence type="ECO:0000313" key="2">
    <source>
        <dbReference type="EMBL" id="VDM79872.1"/>
    </source>
</evidence>
<dbReference type="AlphaFoldDB" id="A0A3P7LL62"/>
<dbReference type="PANTHER" id="PTHR31005">
    <property type="entry name" value="DUF4139 DOMAIN-CONTAINING PROTEIN"/>
    <property type="match status" value="1"/>
</dbReference>
<reference evidence="2 3" key="1">
    <citation type="submission" date="2018-11" db="EMBL/GenBank/DDBJ databases">
        <authorList>
            <consortium name="Pathogen Informatics"/>
        </authorList>
    </citation>
    <scope>NUCLEOTIDE SEQUENCE [LARGE SCALE GENOMIC DNA]</scope>
</reference>
<proteinExistence type="predicted"/>
<dbReference type="Proteomes" id="UP000270094">
    <property type="component" value="Unassembled WGS sequence"/>
</dbReference>
<dbReference type="EMBL" id="UYYB01106648">
    <property type="protein sequence ID" value="VDM79872.1"/>
    <property type="molecule type" value="Genomic_DNA"/>
</dbReference>
<protein>
    <recommendedName>
        <fullName evidence="1">DUF4139 domain-containing protein</fullName>
    </recommendedName>
</protein>
<dbReference type="OrthoDB" id="10068793at2759"/>
<keyword evidence="3" id="KW-1185">Reference proteome</keyword>
<dbReference type="Pfam" id="PF13598">
    <property type="entry name" value="DUF4139"/>
    <property type="match status" value="1"/>
</dbReference>
<name>A0A3P7LL62_STRVU</name>
<evidence type="ECO:0000259" key="1">
    <source>
        <dbReference type="Pfam" id="PF13598"/>
    </source>
</evidence>
<dbReference type="InterPro" id="IPR037291">
    <property type="entry name" value="DUF4139"/>
</dbReference>